<dbReference type="PANTHER" id="PTHR33050:SF7">
    <property type="entry name" value="RIBONUCLEASE H"/>
    <property type="match status" value="1"/>
</dbReference>
<name>A0A0A9Y1X8_LYGHE</name>
<dbReference type="Pfam" id="PF00078">
    <property type="entry name" value="RVT_1"/>
    <property type="match status" value="1"/>
</dbReference>
<feature type="domain" description="Reverse transcriptase" evidence="1">
    <location>
        <begin position="1"/>
        <end position="95"/>
    </location>
</feature>
<evidence type="ECO:0000313" key="2">
    <source>
        <dbReference type="EMBL" id="JAG25636.1"/>
    </source>
</evidence>
<accession>A0A0A9Y1X8</accession>
<protein>
    <submittedName>
        <fullName evidence="2">Gag-Pro-Pol polyprotein</fullName>
    </submittedName>
</protein>
<organism evidence="2">
    <name type="scientific">Lygus hesperus</name>
    <name type="common">Western plant bug</name>
    <dbReference type="NCBI Taxonomy" id="30085"/>
    <lineage>
        <taxon>Eukaryota</taxon>
        <taxon>Metazoa</taxon>
        <taxon>Ecdysozoa</taxon>
        <taxon>Arthropoda</taxon>
        <taxon>Hexapoda</taxon>
        <taxon>Insecta</taxon>
        <taxon>Pterygota</taxon>
        <taxon>Neoptera</taxon>
        <taxon>Paraneoptera</taxon>
        <taxon>Hemiptera</taxon>
        <taxon>Heteroptera</taxon>
        <taxon>Panheteroptera</taxon>
        <taxon>Cimicomorpha</taxon>
        <taxon>Miridae</taxon>
        <taxon>Mirini</taxon>
        <taxon>Lygus</taxon>
    </lineage>
</organism>
<dbReference type="SUPFAM" id="SSF56672">
    <property type="entry name" value="DNA/RNA polymerases"/>
    <property type="match status" value="1"/>
</dbReference>
<dbReference type="PANTHER" id="PTHR33050">
    <property type="entry name" value="REVERSE TRANSCRIPTASE DOMAIN-CONTAINING PROTEIN"/>
    <property type="match status" value="1"/>
</dbReference>
<dbReference type="EMBL" id="GBHO01017968">
    <property type="protein sequence ID" value="JAG25636.1"/>
    <property type="molecule type" value="Transcribed_RNA"/>
</dbReference>
<dbReference type="InterPro" id="IPR052055">
    <property type="entry name" value="Hepadnavirus_pol/RT"/>
</dbReference>
<dbReference type="InterPro" id="IPR043502">
    <property type="entry name" value="DNA/RNA_pol_sf"/>
</dbReference>
<dbReference type="GO" id="GO:0071897">
    <property type="term" value="P:DNA biosynthetic process"/>
    <property type="evidence" value="ECO:0007669"/>
    <property type="project" value="UniProtKB-ARBA"/>
</dbReference>
<feature type="non-terminal residue" evidence="2">
    <location>
        <position position="1"/>
    </location>
</feature>
<reference evidence="2" key="1">
    <citation type="journal article" date="2014" name="PLoS ONE">
        <title>Transcriptome-Based Identification of ABC Transporters in the Western Tarnished Plant Bug Lygus hesperus.</title>
        <authorList>
            <person name="Hull J.J."/>
            <person name="Chaney K."/>
            <person name="Geib S.M."/>
            <person name="Fabrick J.A."/>
            <person name="Brent C.S."/>
            <person name="Walsh D."/>
            <person name="Lavine L.C."/>
        </authorList>
    </citation>
    <scope>NUCLEOTIDE SEQUENCE</scope>
</reference>
<dbReference type="InterPro" id="IPR043128">
    <property type="entry name" value="Rev_trsase/Diguanyl_cyclase"/>
</dbReference>
<dbReference type="AlphaFoldDB" id="A0A0A9Y1X8"/>
<gene>
    <name evidence="2" type="ORF">CM83_104832</name>
</gene>
<dbReference type="Gene3D" id="3.30.70.270">
    <property type="match status" value="1"/>
</dbReference>
<dbReference type="PROSITE" id="PS50878">
    <property type="entry name" value="RT_POL"/>
    <property type="match status" value="1"/>
</dbReference>
<proteinExistence type="predicted"/>
<reference evidence="2" key="2">
    <citation type="submission" date="2014-07" db="EMBL/GenBank/DDBJ databases">
        <authorList>
            <person name="Hull J."/>
        </authorList>
    </citation>
    <scope>NUCLEOTIDE SEQUENCE</scope>
</reference>
<evidence type="ECO:0000259" key="1">
    <source>
        <dbReference type="PROSITE" id="PS50878"/>
    </source>
</evidence>
<sequence>YKGKMYSWRALPFGLASAPQAFSQLSNWVASVLRSWGLRVLVYLDDYIMAHQDQTTLTHHVNLAINLLQSLGWTVNFAKSHLTPAHHQCYLGLQWNTITEEVSLPDNKCSRIKEQIQDLLNKTHWSLRTAQCLVGQLSFAAYTLPLGRLHLRPLQIAMNSLPRSHPHRRTPISQAALKTLAWWLQHLGEANRYIPPTKRIFVSTDASDW</sequence>
<feature type="non-terminal residue" evidence="2">
    <location>
        <position position="209"/>
    </location>
</feature>
<dbReference type="InterPro" id="IPR000477">
    <property type="entry name" value="RT_dom"/>
</dbReference>